<sequence length="291" mass="31811">MSPRPDSGREYVLTFSCPDRPGLVHAVSAFLLRHGGNILESQQFNDPERAHFFMRVQFTVPEGPGSSAEALRAAFARVAEGRGMSWELSGAAVPKRTLLMVSRYSHCLSDLLSRTSTGELNIDVPLIVSNHPDLAGLARSYGVPFRHIPVGPDTKERAEAELRAVVEDLGIETVVLARYMQILSDDLCKHLEGRAINIHHSFLPSFKGARPYAQAHERGVKLVGATAHFVTGDLDEGPIIEQDVVRVGHALGPADLVAVGRDVEATVLARAVRWHAENRVVVNGKRTVVLR</sequence>
<dbReference type="CDD" id="cd08648">
    <property type="entry name" value="FMT_core_Formyl-FH4-Hydrolase_C"/>
    <property type="match status" value="1"/>
</dbReference>
<dbReference type="PRINTS" id="PR01575">
    <property type="entry name" value="FFH4HYDRLASE"/>
</dbReference>
<organism evidence="6 7">
    <name type="scientific">Streptomyces physcomitrii</name>
    <dbReference type="NCBI Taxonomy" id="2724184"/>
    <lineage>
        <taxon>Bacteria</taxon>
        <taxon>Bacillati</taxon>
        <taxon>Actinomycetota</taxon>
        <taxon>Actinomycetes</taxon>
        <taxon>Kitasatosporales</taxon>
        <taxon>Streptomycetaceae</taxon>
        <taxon>Streptomyces</taxon>
    </lineage>
</organism>
<dbReference type="PROSITE" id="PS51671">
    <property type="entry name" value="ACT"/>
    <property type="match status" value="1"/>
</dbReference>
<dbReference type="SUPFAM" id="SSF53328">
    <property type="entry name" value="Formyltransferase"/>
    <property type="match status" value="1"/>
</dbReference>
<dbReference type="EC" id="3.5.1.10" evidence="3 4"/>
<dbReference type="EMBL" id="JAAWWP010000009">
    <property type="protein sequence ID" value="NKI42768.1"/>
    <property type="molecule type" value="Genomic_DNA"/>
</dbReference>
<dbReference type="InterPro" id="IPR041729">
    <property type="entry name" value="Formyl-FH4-Hydrolase_C"/>
</dbReference>
<dbReference type="Gene3D" id="3.40.50.170">
    <property type="entry name" value="Formyl transferase, N-terminal domain"/>
    <property type="match status" value="1"/>
</dbReference>
<dbReference type="Gene3D" id="3.30.70.260">
    <property type="match status" value="1"/>
</dbReference>
<comment type="caution">
    <text evidence="6">The sequence shown here is derived from an EMBL/GenBank/DDBJ whole genome shotgun (WGS) entry which is preliminary data.</text>
</comment>
<dbReference type="SUPFAM" id="SSF55021">
    <property type="entry name" value="ACT-like"/>
    <property type="match status" value="1"/>
</dbReference>
<comment type="similarity">
    <text evidence="3">Belongs to the PurU family.</text>
</comment>
<dbReference type="InterPro" id="IPR002912">
    <property type="entry name" value="ACT_dom"/>
</dbReference>
<name>A0ABX1H431_9ACTN</name>
<dbReference type="Pfam" id="PF00551">
    <property type="entry name" value="Formyl_trans_N"/>
    <property type="match status" value="1"/>
</dbReference>
<dbReference type="InterPro" id="IPR036477">
    <property type="entry name" value="Formyl_transf_N_sf"/>
</dbReference>
<dbReference type="RefSeq" id="WP_168540155.1">
    <property type="nucleotide sequence ID" value="NZ_JAAWWP010000009.1"/>
</dbReference>
<dbReference type="InterPro" id="IPR045865">
    <property type="entry name" value="ACT-like_dom_sf"/>
</dbReference>
<keyword evidence="2 3" id="KW-0378">Hydrolase</keyword>
<evidence type="ECO:0000256" key="4">
    <source>
        <dbReference type="NCBIfam" id="TIGR00655"/>
    </source>
</evidence>
<evidence type="ECO:0000256" key="3">
    <source>
        <dbReference type="HAMAP-Rule" id="MF_01927"/>
    </source>
</evidence>
<dbReference type="NCBIfam" id="NF004684">
    <property type="entry name" value="PRK06027.1"/>
    <property type="match status" value="1"/>
</dbReference>
<comment type="pathway">
    <text evidence="3">Purine metabolism; IMP biosynthesis via de novo pathway; formate from 10-formyl-5,6,7,8-tetrahydrofolate: step 1/1.</text>
</comment>
<dbReference type="Proteomes" id="UP000772196">
    <property type="component" value="Unassembled WGS sequence"/>
</dbReference>
<keyword evidence="3" id="KW-0658">Purine biosynthesis</keyword>
<keyword evidence="7" id="KW-1185">Reference proteome</keyword>
<dbReference type="PANTHER" id="PTHR42706:SF1">
    <property type="entry name" value="FORMYLTETRAHYDROFOLATE DEFORMYLASE 2, MITOCHONDRIAL"/>
    <property type="match status" value="1"/>
</dbReference>
<keyword evidence="1 3" id="KW-0554">One-carbon metabolism</keyword>
<feature type="active site" evidence="3">
    <location>
        <position position="235"/>
    </location>
</feature>
<comment type="function">
    <text evidence="3">Catalyzes the hydrolysis of 10-formyltetrahydrofolate (formyl-FH4) to formate and tetrahydrofolate (FH4).</text>
</comment>
<dbReference type="GO" id="GO:0008864">
    <property type="term" value="F:formyltetrahydrofolate deformylase activity"/>
    <property type="evidence" value="ECO:0007669"/>
    <property type="project" value="UniProtKB-EC"/>
</dbReference>
<dbReference type="NCBIfam" id="TIGR00655">
    <property type="entry name" value="PurU"/>
    <property type="match status" value="1"/>
</dbReference>
<dbReference type="PIRSF" id="PIRSF036480">
    <property type="entry name" value="FormyFH4_hydr"/>
    <property type="match status" value="1"/>
</dbReference>
<protein>
    <recommendedName>
        <fullName evidence="3 4">Formyltetrahydrofolate deformylase</fullName>
        <ecNumber evidence="3 4">3.5.1.10</ecNumber>
    </recommendedName>
    <alternativeName>
        <fullName evidence="3">Formyl-FH(4) hydrolase</fullName>
    </alternativeName>
</protein>
<dbReference type="PANTHER" id="PTHR42706">
    <property type="entry name" value="FORMYLTETRAHYDROFOLATE DEFORMYLASE"/>
    <property type="match status" value="1"/>
</dbReference>
<evidence type="ECO:0000256" key="2">
    <source>
        <dbReference type="ARBA" id="ARBA00022801"/>
    </source>
</evidence>
<dbReference type="CDD" id="cd04875">
    <property type="entry name" value="ACT_F4HF-DF"/>
    <property type="match status" value="1"/>
</dbReference>
<dbReference type="InterPro" id="IPR002376">
    <property type="entry name" value="Formyl_transf_N"/>
</dbReference>
<dbReference type="InterPro" id="IPR004810">
    <property type="entry name" value="PurU"/>
</dbReference>
<proteinExistence type="inferred from homology"/>
<gene>
    <name evidence="3 6" type="primary">purU</name>
    <name evidence="6" type="ORF">HFV08_16310</name>
</gene>
<dbReference type="HAMAP" id="MF_01927">
    <property type="entry name" value="PurU"/>
    <property type="match status" value="1"/>
</dbReference>
<dbReference type="InterPro" id="IPR044074">
    <property type="entry name" value="PurU_ACT"/>
</dbReference>
<feature type="domain" description="ACT" evidence="5">
    <location>
        <begin position="12"/>
        <end position="93"/>
    </location>
</feature>
<reference evidence="6 7" key="1">
    <citation type="submission" date="2020-04" db="EMBL/GenBank/DDBJ databases">
        <title>Phylogenetic Diversity and Antibacterial Activity against Ralstonia solanacearum of Endophytic Actinomycete Isolated from Moss.</title>
        <authorList>
            <person name="Zhuang X."/>
        </authorList>
    </citation>
    <scope>NUCLEOTIDE SEQUENCE [LARGE SCALE GENOMIC DNA]</scope>
    <source>
        <strain evidence="6 7">LD120</strain>
    </source>
</reference>
<comment type="catalytic activity">
    <reaction evidence="3">
        <text>(6R)-10-formyltetrahydrofolate + H2O = (6S)-5,6,7,8-tetrahydrofolate + formate + H(+)</text>
        <dbReference type="Rhea" id="RHEA:19833"/>
        <dbReference type="ChEBI" id="CHEBI:15377"/>
        <dbReference type="ChEBI" id="CHEBI:15378"/>
        <dbReference type="ChEBI" id="CHEBI:15740"/>
        <dbReference type="ChEBI" id="CHEBI:57453"/>
        <dbReference type="ChEBI" id="CHEBI:195366"/>
        <dbReference type="EC" id="3.5.1.10"/>
    </reaction>
</comment>
<accession>A0ABX1H431</accession>
<evidence type="ECO:0000313" key="6">
    <source>
        <dbReference type="EMBL" id="NKI42768.1"/>
    </source>
</evidence>
<evidence type="ECO:0000313" key="7">
    <source>
        <dbReference type="Proteomes" id="UP000772196"/>
    </source>
</evidence>
<evidence type="ECO:0000259" key="5">
    <source>
        <dbReference type="PROSITE" id="PS51671"/>
    </source>
</evidence>
<evidence type="ECO:0000256" key="1">
    <source>
        <dbReference type="ARBA" id="ARBA00022563"/>
    </source>
</evidence>
<dbReference type="Pfam" id="PF01842">
    <property type="entry name" value="ACT"/>
    <property type="match status" value="1"/>
</dbReference>